<keyword evidence="4" id="KW-1185">Reference proteome</keyword>
<evidence type="ECO:0000313" key="4">
    <source>
        <dbReference type="Proteomes" id="UP001386955"/>
    </source>
</evidence>
<dbReference type="EMBL" id="JAYMYS010000001">
    <property type="protein sequence ID" value="KAK7412407.1"/>
    <property type="molecule type" value="Genomic_DNA"/>
</dbReference>
<evidence type="ECO:0000256" key="2">
    <source>
        <dbReference type="SAM" id="Phobius"/>
    </source>
</evidence>
<name>A0AAN9T140_PSOTE</name>
<dbReference type="Proteomes" id="UP001386955">
    <property type="component" value="Unassembled WGS sequence"/>
</dbReference>
<feature type="compositionally biased region" description="Basic and acidic residues" evidence="1">
    <location>
        <begin position="60"/>
        <end position="78"/>
    </location>
</feature>
<feature type="transmembrane region" description="Helical" evidence="2">
    <location>
        <begin position="99"/>
        <end position="121"/>
    </location>
</feature>
<accession>A0AAN9T140</accession>
<comment type="caution">
    <text evidence="3">The sequence shown here is derived from an EMBL/GenBank/DDBJ whole genome shotgun (WGS) entry which is preliminary data.</text>
</comment>
<feature type="region of interest" description="Disordered" evidence="1">
    <location>
        <begin position="1"/>
        <end position="78"/>
    </location>
</feature>
<sequence length="139" mass="15973">MNRPMHTRGKSIDPTLGPNLQVGRVMDNSNKEKHCMTSRDKKEKCEEMSEKNPCSSGSDNGRKKMSWEKRQMNPREKEIPDAATLRDQWRYAIRQYSKWYSHAWGTAILAGTAFFALGWIIKGENPIPSFHSKKDSSTP</sequence>
<dbReference type="PANTHER" id="PTHR37186">
    <property type="entry name" value="OS06G0524500 PROTEIN"/>
    <property type="match status" value="1"/>
</dbReference>
<dbReference type="PANTHER" id="PTHR37186:SF1">
    <property type="entry name" value="OS06G0524500 PROTEIN"/>
    <property type="match status" value="1"/>
</dbReference>
<reference evidence="3 4" key="1">
    <citation type="submission" date="2024-01" db="EMBL/GenBank/DDBJ databases">
        <title>The genomes of 5 underutilized Papilionoideae crops provide insights into root nodulation and disease resistanc.</title>
        <authorList>
            <person name="Jiang F."/>
        </authorList>
    </citation>
    <scope>NUCLEOTIDE SEQUENCE [LARGE SCALE GENOMIC DNA]</scope>
    <source>
        <strain evidence="3">DUOXIRENSHENG_FW03</strain>
        <tissue evidence="3">Leaves</tissue>
    </source>
</reference>
<keyword evidence="2" id="KW-0472">Membrane</keyword>
<evidence type="ECO:0000313" key="3">
    <source>
        <dbReference type="EMBL" id="KAK7412407.1"/>
    </source>
</evidence>
<evidence type="ECO:0000256" key="1">
    <source>
        <dbReference type="SAM" id="MobiDB-lite"/>
    </source>
</evidence>
<proteinExistence type="predicted"/>
<gene>
    <name evidence="3" type="ORF">VNO78_03866</name>
</gene>
<keyword evidence="2" id="KW-0812">Transmembrane</keyword>
<keyword evidence="2" id="KW-1133">Transmembrane helix</keyword>
<dbReference type="AlphaFoldDB" id="A0AAN9T140"/>
<organism evidence="3 4">
    <name type="scientific">Psophocarpus tetragonolobus</name>
    <name type="common">Winged bean</name>
    <name type="synonym">Dolichos tetragonolobus</name>
    <dbReference type="NCBI Taxonomy" id="3891"/>
    <lineage>
        <taxon>Eukaryota</taxon>
        <taxon>Viridiplantae</taxon>
        <taxon>Streptophyta</taxon>
        <taxon>Embryophyta</taxon>
        <taxon>Tracheophyta</taxon>
        <taxon>Spermatophyta</taxon>
        <taxon>Magnoliopsida</taxon>
        <taxon>eudicotyledons</taxon>
        <taxon>Gunneridae</taxon>
        <taxon>Pentapetalae</taxon>
        <taxon>rosids</taxon>
        <taxon>fabids</taxon>
        <taxon>Fabales</taxon>
        <taxon>Fabaceae</taxon>
        <taxon>Papilionoideae</taxon>
        <taxon>50 kb inversion clade</taxon>
        <taxon>NPAAA clade</taxon>
        <taxon>indigoferoid/millettioid clade</taxon>
        <taxon>Phaseoleae</taxon>
        <taxon>Psophocarpus</taxon>
    </lineage>
</organism>
<protein>
    <submittedName>
        <fullName evidence="3">Uncharacterized protein</fullName>
    </submittedName>
</protein>
<feature type="compositionally biased region" description="Basic and acidic residues" evidence="1">
    <location>
        <begin position="29"/>
        <end position="50"/>
    </location>
</feature>